<evidence type="ECO:0000256" key="4">
    <source>
        <dbReference type="ARBA" id="ARBA00022801"/>
    </source>
</evidence>
<protein>
    <submittedName>
        <fullName evidence="8">S1/P1 Nuclease</fullName>
    </submittedName>
</protein>
<name>A0A1G6ZKP8_9FLAO</name>
<dbReference type="Pfam" id="PF02265">
    <property type="entry name" value="S1-P1_nuclease"/>
    <property type="match status" value="1"/>
</dbReference>
<dbReference type="EMBL" id="FNAS01000002">
    <property type="protein sequence ID" value="SDE03334.1"/>
    <property type="molecule type" value="Genomic_DNA"/>
</dbReference>
<evidence type="ECO:0000256" key="3">
    <source>
        <dbReference type="ARBA" id="ARBA00022759"/>
    </source>
</evidence>
<proteinExistence type="predicted"/>
<keyword evidence="9" id="KW-1185">Reference proteome</keyword>
<dbReference type="AlphaFoldDB" id="A0A1G6ZKP8"/>
<dbReference type="PANTHER" id="PTHR33146">
    <property type="entry name" value="ENDONUCLEASE 4"/>
    <property type="match status" value="1"/>
</dbReference>
<evidence type="ECO:0000256" key="2">
    <source>
        <dbReference type="ARBA" id="ARBA00022723"/>
    </source>
</evidence>
<dbReference type="RefSeq" id="WP_092735840.1">
    <property type="nucleotide sequence ID" value="NZ_FNAS01000002.1"/>
</dbReference>
<dbReference type="CDD" id="cd11010">
    <property type="entry name" value="S1-P1_nuclease"/>
    <property type="match status" value="1"/>
</dbReference>
<feature type="signal peptide" evidence="7">
    <location>
        <begin position="1"/>
        <end position="21"/>
    </location>
</feature>
<dbReference type="STRING" id="1071918.SAMN05421544_102125"/>
<evidence type="ECO:0000256" key="1">
    <source>
        <dbReference type="ARBA" id="ARBA00022722"/>
    </source>
</evidence>
<keyword evidence="2" id="KW-0479">Metal-binding</keyword>
<dbReference type="Proteomes" id="UP000198517">
    <property type="component" value="Unassembled WGS sequence"/>
</dbReference>
<gene>
    <name evidence="8" type="ORF">SAMN05421544_102125</name>
</gene>
<dbReference type="GO" id="GO:0016788">
    <property type="term" value="F:hydrolase activity, acting on ester bonds"/>
    <property type="evidence" value="ECO:0007669"/>
    <property type="project" value="InterPro"/>
</dbReference>
<keyword evidence="4" id="KW-0378">Hydrolase</keyword>
<sequence>MKTKTSILAFMLLMVFQNAFAWGTIGHRVVAEIAENHLSLKAKKNLKKIIGNQKLANWANWADFIKSDTTGVWKPTYSWHYLDLKPAKNFPDFVKELKAVKGPNLYTQIKMLSEQIKNKNTSPKDRRIALIFLIHLMGDMSQPLHVGREEDLGGNKINVKFFNKPTNLHSVWDDKLIDFQKYSYTEFAQVLDTKSPKEVKKIQSGTLEQWLYETQQATNKIYADIKPDENLKYYYNYKFKDLLEYQLLSGGLRLAKILNEVLK</sequence>
<evidence type="ECO:0000256" key="5">
    <source>
        <dbReference type="ARBA" id="ARBA00023157"/>
    </source>
</evidence>
<dbReference type="InterPro" id="IPR008947">
    <property type="entry name" value="PLipase_C/P1_nuclease_dom_sf"/>
</dbReference>
<feature type="chain" id="PRO_5011689423" evidence="7">
    <location>
        <begin position="22"/>
        <end position="263"/>
    </location>
</feature>
<dbReference type="InterPro" id="IPR003154">
    <property type="entry name" value="S1/P1nuclease"/>
</dbReference>
<evidence type="ECO:0000256" key="6">
    <source>
        <dbReference type="ARBA" id="ARBA00023180"/>
    </source>
</evidence>
<keyword evidence="6" id="KW-0325">Glycoprotein</keyword>
<evidence type="ECO:0000313" key="9">
    <source>
        <dbReference type="Proteomes" id="UP000198517"/>
    </source>
</evidence>
<dbReference type="GO" id="GO:0004519">
    <property type="term" value="F:endonuclease activity"/>
    <property type="evidence" value="ECO:0007669"/>
    <property type="project" value="UniProtKB-KW"/>
</dbReference>
<dbReference type="OrthoDB" id="267579at2"/>
<reference evidence="8 9" key="1">
    <citation type="submission" date="2016-10" db="EMBL/GenBank/DDBJ databases">
        <authorList>
            <person name="de Groot N.N."/>
        </authorList>
    </citation>
    <scope>NUCLEOTIDE SEQUENCE [LARGE SCALE GENOMIC DNA]</scope>
    <source>
        <strain evidence="8 9">DSM 24015</strain>
    </source>
</reference>
<dbReference type="PANTHER" id="PTHR33146:SF26">
    <property type="entry name" value="ENDONUCLEASE 4"/>
    <property type="match status" value="1"/>
</dbReference>
<dbReference type="SUPFAM" id="SSF48537">
    <property type="entry name" value="Phospholipase C/P1 nuclease"/>
    <property type="match status" value="1"/>
</dbReference>
<evidence type="ECO:0000313" key="8">
    <source>
        <dbReference type="EMBL" id="SDE03334.1"/>
    </source>
</evidence>
<dbReference type="GO" id="GO:0006308">
    <property type="term" value="P:DNA catabolic process"/>
    <property type="evidence" value="ECO:0007669"/>
    <property type="project" value="InterPro"/>
</dbReference>
<keyword evidence="5" id="KW-1015">Disulfide bond</keyword>
<keyword evidence="3" id="KW-0255">Endonuclease</keyword>
<organism evidence="8 9">
    <name type="scientific">Riemerella columbipharyngis</name>
    <dbReference type="NCBI Taxonomy" id="1071918"/>
    <lineage>
        <taxon>Bacteria</taxon>
        <taxon>Pseudomonadati</taxon>
        <taxon>Bacteroidota</taxon>
        <taxon>Flavobacteriia</taxon>
        <taxon>Flavobacteriales</taxon>
        <taxon>Weeksellaceae</taxon>
        <taxon>Riemerella</taxon>
    </lineage>
</organism>
<keyword evidence="1" id="KW-0540">Nuclease</keyword>
<dbReference type="GO" id="GO:0003676">
    <property type="term" value="F:nucleic acid binding"/>
    <property type="evidence" value="ECO:0007669"/>
    <property type="project" value="InterPro"/>
</dbReference>
<evidence type="ECO:0000256" key="7">
    <source>
        <dbReference type="SAM" id="SignalP"/>
    </source>
</evidence>
<keyword evidence="7" id="KW-0732">Signal</keyword>
<accession>A0A1G6ZKP8</accession>
<dbReference type="Gene3D" id="1.10.575.10">
    <property type="entry name" value="P1 Nuclease"/>
    <property type="match status" value="1"/>
</dbReference>
<dbReference type="GO" id="GO:0046872">
    <property type="term" value="F:metal ion binding"/>
    <property type="evidence" value="ECO:0007669"/>
    <property type="project" value="UniProtKB-KW"/>
</dbReference>